<keyword evidence="2" id="KW-1185">Reference proteome</keyword>
<gene>
    <name evidence="1" type="ORF">Ga0061061_104148</name>
</gene>
<evidence type="ECO:0000313" key="1">
    <source>
        <dbReference type="EMBL" id="CUA88009.1"/>
    </source>
</evidence>
<accession>A0ABM9U4B9</accession>
<evidence type="ECO:0008006" key="3">
    <source>
        <dbReference type="Google" id="ProtNLM"/>
    </source>
</evidence>
<evidence type="ECO:0000313" key="2">
    <source>
        <dbReference type="Proteomes" id="UP000182178"/>
    </source>
</evidence>
<sequence length="117" mass="13208">MSGVRLRSDIWVSAYMRRCRIEGAFAYLRRRGAEEAGAIFIKLDSLDGSVRLFGPAPQYAVEDKGADRLFVELPLKGDIPALAAEEKLQREISFDPDLWVVEVEDRAGRHFLNVVEV</sequence>
<comment type="caution">
    <text evidence="1">The sequence shown here is derived from an EMBL/GenBank/DDBJ whole genome shotgun (WGS) entry which is preliminary data.</text>
</comment>
<dbReference type="Gene3D" id="3.40.1530.20">
    <property type="entry name" value="Protein of unknown function (DUF1491)"/>
    <property type="match status" value="1"/>
</dbReference>
<name>A0ABM9U4B9_9HYPH</name>
<proteinExistence type="predicted"/>
<organism evidence="1 2">
    <name type="scientific">Chelatococcus sambhunathii</name>
    <dbReference type="NCBI Taxonomy" id="363953"/>
    <lineage>
        <taxon>Bacteria</taxon>
        <taxon>Pseudomonadati</taxon>
        <taxon>Pseudomonadota</taxon>
        <taxon>Alphaproteobacteria</taxon>
        <taxon>Hyphomicrobiales</taxon>
        <taxon>Chelatococcaceae</taxon>
        <taxon>Chelatococcus</taxon>
    </lineage>
</organism>
<dbReference type="Pfam" id="PF07372">
    <property type="entry name" value="DUF1491"/>
    <property type="match status" value="1"/>
</dbReference>
<protein>
    <recommendedName>
        <fullName evidence="3">DUF1491 family protein</fullName>
    </recommendedName>
</protein>
<dbReference type="InterPro" id="IPR009964">
    <property type="entry name" value="DUF1491"/>
</dbReference>
<reference evidence="1 2" key="1">
    <citation type="submission" date="2015-08" db="EMBL/GenBank/DDBJ databases">
        <authorList>
            <person name="Varghese N."/>
        </authorList>
    </citation>
    <scope>NUCLEOTIDE SEQUENCE [LARGE SCALE GENOMIC DNA]</scope>
    <source>
        <strain evidence="1 2">DSM 18167</strain>
    </source>
</reference>
<dbReference type="EMBL" id="CYHC01000004">
    <property type="protein sequence ID" value="CUA88009.1"/>
    <property type="molecule type" value="Genomic_DNA"/>
</dbReference>
<dbReference type="Proteomes" id="UP000182178">
    <property type="component" value="Unassembled WGS sequence"/>
</dbReference>